<comment type="similarity">
    <text evidence="4 11">Belongs to the MoeA family.</text>
</comment>
<evidence type="ECO:0000256" key="8">
    <source>
        <dbReference type="ARBA" id="ARBA00022842"/>
    </source>
</evidence>
<dbReference type="UniPathway" id="UPA00344"/>
<dbReference type="Gene3D" id="3.90.105.10">
    <property type="entry name" value="Molybdopterin biosynthesis moea protein, domain 2"/>
    <property type="match status" value="1"/>
</dbReference>
<dbReference type="NCBIfam" id="NF007960">
    <property type="entry name" value="PRK10680.1"/>
    <property type="match status" value="1"/>
</dbReference>
<evidence type="ECO:0000256" key="5">
    <source>
        <dbReference type="ARBA" id="ARBA00022505"/>
    </source>
</evidence>
<dbReference type="GO" id="GO:0046872">
    <property type="term" value="F:metal ion binding"/>
    <property type="evidence" value="ECO:0007669"/>
    <property type="project" value="UniProtKB-UniRule"/>
</dbReference>
<gene>
    <name evidence="13" type="primary">moeA</name>
    <name evidence="13" type="ORF">PSI9734_01881</name>
</gene>
<dbReference type="InterPro" id="IPR036425">
    <property type="entry name" value="MoaB/Mog-like_dom_sf"/>
</dbReference>
<dbReference type="SMART" id="SM00852">
    <property type="entry name" value="MoCF_biosynth"/>
    <property type="match status" value="1"/>
</dbReference>
<accession>A0A6S6WQU5</accession>
<dbReference type="GO" id="GO:0006777">
    <property type="term" value="P:Mo-molybdopterin cofactor biosynthetic process"/>
    <property type="evidence" value="ECO:0007669"/>
    <property type="project" value="UniProtKB-UniRule"/>
</dbReference>
<evidence type="ECO:0000256" key="6">
    <source>
        <dbReference type="ARBA" id="ARBA00022679"/>
    </source>
</evidence>
<dbReference type="EMBL" id="CADCXY010000004">
    <property type="protein sequence ID" value="CAB0151494.1"/>
    <property type="molecule type" value="Genomic_DNA"/>
</dbReference>
<keyword evidence="6 11" id="KW-0808">Transferase</keyword>
<keyword evidence="8 11" id="KW-0460">Magnesium</keyword>
<dbReference type="NCBIfam" id="NF045515">
    <property type="entry name" value="Glp_gephyrin"/>
    <property type="match status" value="1"/>
</dbReference>
<evidence type="ECO:0000256" key="7">
    <source>
        <dbReference type="ARBA" id="ARBA00022723"/>
    </source>
</evidence>
<dbReference type="PANTHER" id="PTHR10192:SF5">
    <property type="entry name" value="GEPHYRIN"/>
    <property type="match status" value="1"/>
</dbReference>
<evidence type="ECO:0000256" key="11">
    <source>
        <dbReference type="RuleBase" id="RU365090"/>
    </source>
</evidence>
<comment type="cofactor">
    <cofactor evidence="1 11">
        <name>Mg(2+)</name>
        <dbReference type="ChEBI" id="CHEBI:18420"/>
    </cofactor>
</comment>
<dbReference type="NCBIfam" id="TIGR00177">
    <property type="entry name" value="molyb_syn"/>
    <property type="match status" value="1"/>
</dbReference>
<dbReference type="RefSeq" id="WP_173920868.1">
    <property type="nucleotide sequence ID" value="NZ_CADCXY010000004.1"/>
</dbReference>
<dbReference type="InterPro" id="IPR005110">
    <property type="entry name" value="MoeA_linker/N"/>
</dbReference>
<sequence>MSPNWLPVAEALATMQRQIKPLQETESIALHQALDRIAAAPVTAPLDVPGYDNSAMDGYAMRAKDAAAEQPLKVVGTAFAGHPYEGELPANSCVRIMTGAQLPAAADTVVMQEQVSREGDSIRCTLEPKAGDNVRRRGSDICEGATVIAQGQRLSAVDIGLLASLGKAEVTVVRRLRVALFSNGDELVLPGEELPSASHIYDSNRFTLHAMLQRLGVEVIDLGLIADDREALEHAFQQAMRRADVLISSAGVSVGDADYTKEIMESLGKIGFWKIAMKPGKPFAFGQLEDTWFFGLPGNPVAAVVTMDQIVQPMLRRLAGEATAAPMQLQARAATTVKKKPGRLDFQRGRFEQRDGEIWAEPIGSQSSAVLTSVAQANCFLVLEQDRASVAVGETITIQPFDSLLT</sequence>
<organism evidence="13 14">
    <name type="scientific">Pseudidiomarina piscicola</name>
    <dbReference type="NCBI Taxonomy" id="2614830"/>
    <lineage>
        <taxon>Bacteria</taxon>
        <taxon>Pseudomonadati</taxon>
        <taxon>Pseudomonadota</taxon>
        <taxon>Gammaproteobacteria</taxon>
        <taxon>Alteromonadales</taxon>
        <taxon>Idiomarinaceae</taxon>
        <taxon>Pseudidiomarina</taxon>
    </lineage>
</organism>
<dbReference type="InterPro" id="IPR036135">
    <property type="entry name" value="MoeA_linker/N_sf"/>
</dbReference>
<dbReference type="Pfam" id="PF03453">
    <property type="entry name" value="MoeA_N"/>
    <property type="match status" value="1"/>
</dbReference>
<comment type="function">
    <text evidence="2 11">Catalyzes the insertion of molybdate into adenylated molybdopterin with the concomitant release of AMP.</text>
</comment>
<dbReference type="EC" id="2.10.1.1" evidence="11"/>
<dbReference type="InterPro" id="IPR005111">
    <property type="entry name" value="MoeA_C_domain_IV"/>
</dbReference>
<dbReference type="GO" id="GO:0005829">
    <property type="term" value="C:cytosol"/>
    <property type="evidence" value="ECO:0007669"/>
    <property type="project" value="TreeGrafter"/>
</dbReference>
<evidence type="ECO:0000256" key="9">
    <source>
        <dbReference type="ARBA" id="ARBA00023150"/>
    </source>
</evidence>
<dbReference type="Gene3D" id="3.40.980.10">
    <property type="entry name" value="MoaB/Mog-like domain"/>
    <property type="match status" value="1"/>
</dbReference>
<evidence type="ECO:0000256" key="1">
    <source>
        <dbReference type="ARBA" id="ARBA00001946"/>
    </source>
</evidence>
<dbReference type="SUPFAM" id="SSF53218">
    <property type="entry name" value="Molybdenum cofactor biosynthesis proteins"/>
    <property type="match status" value="1"/>
</dbReference>
<dbReference type="GO" id="GO:0061599">
    <property type="term" value="F:molybdopterin molybdotransferase activity"/>
    <property type="evidence" value="ECO:0007669"/>
    <property type="project" value="UniProtKB-UniRule"/>
</dbReference>
<dbReference type="CDD" id="cd00887">
    <property type="entry name" value="MoeA"/>
    <property type="match status" value="1"/>
</dbReference>
<keyword evidence="5 11" id="KW-0500">Molybdenum</keyword>
<keyword evidence="7 11" id="KW-0479">Metal-binding</keyword>
<dbReference type="PANTHER" id="PTHR10192">
    <property type="entry name" value="MOLYBDOPTERIN BIOSYNTHESIS PROTEIN"/>
    <property type="match status" value="1"/>
</dbReference>
<reference evidence="13 14" key="1">
    <citation type="submission" date="2020-02" db="EMBL/GenBank/DDBJ databases">
        <authorList>
            <person name="Rodrigo-Torres L."/>
            <person name="Arahal R. D."/>
            <person name="Lucena T."/>
        </authorList>
    </citation>
    <scope>NUCLEOTIDE SEQUENCE [LARGE SCALE GENOMIC DNA]</scope>
    <source>
        <strain evidence="13 14">CECT 9734</strain>
    </source>
</reference>
<evidence type="ECO:0000256" key="2">
    <source>
        <dbReference type="ARBA" id="ARBA00002901"/>
    </source>
</evidence>
<keyword evidence="9 11" id="KW-0501">Molybdenum cofactor biosynthesis</keyword>
<dbReference type="Pfam" id="PF03454">
    <property type="entry name" value="MoeA_C"/>
    <property type="match status" value="1"/>
</dbReference>
<dbReference type="Proteomes" id="UP000481517">
    <property type="component" value="Unassembled WGS sequence"/>
</dbReference>
<dbReference type="InterPro" id="IPR036688">
    <property type="entry name" value="MoeA_C_domain_IV_sf"/>
</dbReference>
<keyword evidence="14" id="KW-1185">Reference proteome</keyword>
<dbReference type="Gene3D" id="2.170.190.11">
    <property type="entry name" value="Molybdopterin biosynthesis moea protein, domain 3"/>
    <property type="match status" value="1"/>
</dbReference>
<dbReference type="InterPro" id="IPR001453">
    <property type="entry name" value="MoaB/Mog_dom"/>
</dbReference>
<feature type="domain" description="MoaB/Mog" evidence="12">
    <location>
        <begin position="179"/>
        <end position="317"/>
    </location>
</feature>
<dbReference type="SUPFAM" id="SSF63867">
    <property type="entry name" value="MoeA C-terminal domain-like"/>
    <property type="match status" value="1"/>
</dbReference>
<evidence type="ECO:0000256" key="3">
    <source>
        <dbReference type="ARBA" id="ARBA00005046"/>
    </source>
</evidence>
<dbReference type="SUPFAM" id="SSF63882">
    <property type="entry name" value="MoeA N-terminal region -like"/>
    <property type="match status" value="1"/>
</dbReference>
<evidence type="ECO:0000256" key="10">
    <source>
        <dbReference type="ARBA" id="ARBA00047317"/>
    </source>
</evidence>
<comment type="catalytic activity">
    <reaction evidence="10">
        <text>adenylyl-molybdopterin + molybdate = Mo-molybdopterin + AMP + H(+)</text>
        <dbReference type="Rhea" id="RHEA:35047"/>
        <dbReference type="ChEBI" id="CHEBI:15378"/>
        <dbReference type="ChEBI" id="CHEBI:36264"/>
        <dbReference type="ChEBI" id="CHEBI:62727"/>
        <dbReference type="ChEBI" id="CHEBI:71302"/>
        <dbReference type="ChEBI" id="CHEBI:456215"/>
        <dbReference type="EC" id="2.10.1.1"/>
    </reaction>
</comment>
<dbReference type="InterPro" id="IPR038987">
    <property type="entry name" value="MoeA-like"/>
</dbReference>
<evidence type="ECO:0000259" key="12">
    <source>
        <dbReference type="SMART" id="SM00852"/>
    </source>
</evidence>
<proteinExistence type="inferred from homology"/>
<comment type="pathway">
    <text evidence="3 11">Cofactor biosynthesis; molybdopterin biosynthesis.</text>
</comment>
<protein>
    <recommendedName>
        <fullName evidence="11">Molybdopterin molybdenumtransferase</fullName>
        <ecNumber evidence="11">2.10.1.1</ecNumber>
    </recommendedName>
</protein>
<dbReference type="Pfam" id="PF00994">
    <property type="entry name" value="MoCF_biosynth"/>
    <property type="match status" value="1"/>
</dbReference>
<evidence type="ECO:0000313" key="14">
    <source>
        <dbReference type="Proteomes" id="UP000481517"/>
    </source>
</evidence>
<evidence type="ECO:0000313" key="13">
    <source>
        <dbReference type="EMBL" id="CAB0151494.1"/>
    </source>
</evidence>
<dbReference type="Gene3D" id="2.40.340.10">
    <property type="entry name" value="MoeA, C-terminal, domain IV"/>
    <property type="match status" value="1"/>
</dbReference>
<dbReference type="FunFam" id="3.40.980.10:FF:000004">
    <property type="entry name" value="Molybdopterin molybdenumtransferase"/>
    <property type="match status" value="1"/>
</dbReference>
<name>A0A6S6WQU5_9GAMM</name>
<evidence type="ECO:0000256" key="4">
    <source>
        <dbReference type="ARBA" id="ARBA00010763"/>
    </source>
</evidence>
<dbReference type="AlphaFoldDB" id="A0A6S6WQU5"/>